<dbReference type="GO" id="GO:0005681">
    <property type="term" value="C:spliceosomal complex"/>
    <property type="evidence" value="ECO:0007669"/>
    <property type="project" value="TreeGrafter"/>
</dbReference>
<dbReference type="InterPro" id="IPR011989">
    <property type="entry name" value="ARM-like"/>
</dbReference>
<reference evidence="8 9" key="1">
    <citation type="journal article" date="2017" name="BMC Genomics">
        <title>Chromosome level assembly and secondary metabolite potential of the parasitic fungus Cordyceps militaris.</title>
        <authorList>
            <person name="Kramer G.J."/>
            <person name="Nodwell J.R."/>
        </authorList>
    </citation>
    <scope>NUCLEOTIDE SEQUENCE [LARGE SCALE GENOMIC DNA]</scope>
    <source>
        <strain evidence="8 9">ATCC 34164</strain>
    </source>
</reference>
<gene>
    <name evidence="8" type="ORF">A9K55_008212</name>
</gene>
<proteinExistence type="predicted"/>
<evidence type="ECO:0000256" key="4">
    <source>
        <dbReference type="ARBA" id="ARBA00023054"/>
    </source>
</evidence>
<keyword evidence="2" id="KW-0597">Phosphoprotein</keyword>
<feature type="domain" description="Beta-catenin-like protein 1 N-terminal" evidence="7">
    <location>
        <begin position="83"/>
        <end position="190"/>
    </location>
</feature>
<evidence type="ECO:0000256" key="6">
    <source>
        <dbReference type="SAM" id="MobiDB-lite"/>
    </source>
</evidence>
<dbReference type="InterPro" id="IPR013180">
    <property type="entry name" value="CTNNBL1_N"/>
</dbReference>
<dbReference type="InterPro" id="IPR016024">
    <property type="entry name" value="ARM-type_fold"/>
</dbReference>
<dbReference type="AlphaFoldDB" id="A0A2H4SFX5"/>
<keyword evidence="3" id="KW-0677">Repeat</keyword>
<evidence type="ECO:0000256" key="2">
    <source>
        <dbReference type="ARBA" id="ARBA00022553"/>
    </source>
</evidence>
<dbReference type="FunFam" id="1.25.10.10:FF:001136">
    <property type="entry name" value="Beta-catenin-like protein 1"/>
    <property type="match status" value="1"/>
</dbReference>
<dbReference type="SMART" id="SM01156">
    <property type="entry name" value="DUF1716"/>
    <property type="match status" value="1"/>
</dbReference>
<evidence type="ECO:0000313" key="9">
    <source>
        <dbReference type="Proteomes" id="UP000323067"/>
    </source>
</evidence>
<dbReference type="OMA" id="TDWREQE"/>
<dbReference type="Pfam" id="PF08216">
    <property type="entry name" value="CTNNBL"/>
    <property type="match status" value="1"/>
</dbReference>
<dbReference type="VEuPathDB" id="FungiDB:CCM_06691"/>
<dbReference type="InterPro" id="IPR039678">
    <property type="entry name" value="CTNNBL1"/>
</dbReference>
<evidence type="ECO:0000259" key="7">
    <source>
        <dbReference type="SMART" id="SM01156"/>
    </source>
</evidence>
<name>A0A2H4SFX5_CORMI</name>
<dbReference type="VEuPathDB" id="FungiDB:A9K55_008212"/>
<evidence type="ECO:0000256" key="5">
    <source>
        <dbReference type="ARBA" id="ARBA00023242"/>
    </source>
</evidence>
<dbReference type="OrthoDB" id="1898821at2759"/>
<keyword evidence="5" id="KW-0539">Nucleus</keyword>
<dbReference type="EMBL" id="CP023324">
    <property type="protein sequence ID" value="ATY62002.1"/>
    <property type="molecule type" value="Genomic_DNA"/>
</dbReference>
<dbReference type="Gene3D" id="1.25.10.10">
    <property type="entry name" value="Leucine-rich Repeat Variant"/>
    <property type="match status" value="1"/>
</dbReference>
<keyword evidence="4" id="KW-0175">Coiled coil</keyword>
<dbReference type="SUPFAM" id="SSF48371">
    <property type="entry name" value="ARM repeat"/>
    <property type="match status" value="1"/>
</dbReference>
<protein>
    <submittedName>
        <fullName evidence="8">DUF1716 domain-containing</fullName>
    </submittedName>
</protein>
<dbReference type="PANTHER" id="PTHR14978:SF0">
    <property type="entry name" value="BETA-CATENIN-LIKE PROTEIN 1"/>
    <property type="match status" value="1"/>
</dbReference>
<dbReference type="GO" id="GO:0010467">
    <property type="term" value="P:gene expression"/>
    <property type="evidence" value="ECO:0007669"/>
    <property type="project" value="UniProtKB-ARBA"/>
</dbReference>
<feature type="region of interest" description="Disordered" evidence="6">
    <location>
        <begin position="38"/>
        <end position="72"/>
    </location>
</feature>
<comment type="subcellular location">
    <subcellularLocation>
        <location evidence="1">Nucleus</location>
    </subcellularLocation>
</comment>
<dbReference type="Proteomes" id="UP000323067">
    <property type="component" value="Chromosome vii"/>
</dbReference>
<organism evidence="8 9">
    <name type="scientific">Cordyceps militaris</name>
    <name type="common">Caterpillar fungus</name>
    <name type="synonym">Clavaria militaris</name>
    <dbReference type="NCBI Taxonomy" id="73501"/>
    <lineage>
        <taxon>Eukaryota</taxon>
        <taxon>Fungi</taxon>
        <taxon>Dikarya</taxon>
        <taxon>Ascomycota</taxon>
        <taxon>Pezizomycotina</taxon>
        <taxon>Sordariomycetes</taxon>
        <taxon>Hypocreomycetidae</taxon>
        <taxon>Hypocreales</taxon>
        <taxon>Cordycipitaceae</taxon>
        <taxon>Cordyceps</taxon>
    </lineage>
</organism>
<evidence type="ECO:0000256" key="1">
    <source>
        <dbReference type="ARBA" id="ARBA00004123"/>
    </source>
</evidence>
<feature type="compositionally biased region" description="Basic and acidic residues" evidence="6">
    <location>
        <begin position="39"/>
        <end position="48"/>
    </location>
</feature>
<sequence length="578" mass="64421">MASVDDIFKSARLQNKRKLDTLRDPKEIHKYSRLSIDGDSTRHARVEDDVVEDGEVPDFRPGLPPDDAGGEDEEGRFFGGGISKKESQILDYVDDAGAGAAAEQVDAGWLRKTALNFEKHITRNAELRAKFENEPQRFIGSEADLDLDIKGLSILAEHPELYIDFVKLGCAGSLVGLLAHENTDIAISAIEIIGELTDEDVAAEDEQWSELVDALMEASLLDLLVSNFSRLDEDDEPDRNGIYYAMGILENFCSRSQVAARISNEKRLIHWLIQRIQRQETNVTQNKQYAAEILAILAQTSDSSKKALAEADAVDSLLQLIAQYRRRDPNKSGNEEEYMENLFEALTCIVDSDIGKSKFLEAEGVELCLIMLKEGKKAKPPALRLLDHAAAGPLGVDICTKVVDAGGLKNLFSAFMKTHEQRLIDHLVSIFSNMLRRFPAESAERIRTLAKFVEKSYEKTTKLVMLFHNYQAKVASATRQVNIMLSQGDNEEAHDFEVLAARLDNGLFTLQLIAVILAWLVAEDNGAKKIIGNLLTNRDEDLGSLRLLLLEQKEGLDTNEEDNQDFNDMLGALIESLQ</sequence>
<accession>A0A2H4SFX5</accession>
<dbReference type="PANTHER" id="PTHR14978">
    <property type="entry name" value="BETA-CATENIN-LIKE PROTEIN 1 NUCLEAR ASSOCIATED PROTEIN"/>
    <property type="match status" value="1"/>
</dbReference>
<evidence type="ECO:0000256" key="3">
    <source>
        <dbReference type="ARBA" id="ARBA00022737"/>
    </source>
</evidence>
<evidence type="ECO:0000313" key="8">
    <source>
        <dbReference type="EMBL" id="ATY62002.1"/>
    </source>
</evidence>